<dbReference type="Gene3D" id="3.30.560.10">
    <property type="entry name" value="Glucose Oxidase, domain 3"/>
    <property type="match status" value="1"/>
</dbReference>
<dbReference type="Gene3D" id="3.50.50.60">
    <property type="entry name" value="FAD/NAD(P)-binding domain"/>
    <property type="match status" value="1"/>
</dbReference>
<keyword evidence="3" id="KW-1185">Reference proteome</keyword>
<dbReference type="InterPro" id="IPR000172">
    <property type="entry name" value="GMC_OxRdtase_N"/>
</dbReference>
<dbReference type="PIRSF" id="PIRSF000137">
    <property type="entry name" value="Alcohol_oxidase"/>
    <property type="match status" value="1"/>
</dbReference>
<gene>
    <name evidence="4" type="primary">LOC113401893</name>
</gene>
<evidence type="ECO:0000259" key="2">
    <source>
        <dbReference type="PROSITE" id="PS00624"/>
    </source>
</evidence>
<reference evidence="4" key="1">
    <citation type="submission" date="2025-08" db="UniProtKB">
        <authorList>
            <consortium name="RefSeq"/>
        </authorList>
    </citation>
    <scope>IDENTIFICATION</scope>
    <source>
        <tissue evidence="4">Whole body</tissue>
    </source>
</reference>
<dbReference type="PROSITE" id="PS00624">
    <property type="entry name" value="GMC_OXRED_2"/>
    <property type="match status" value="1"/>
</dbReference>
<name>A0ABM4ATN9_VANTA</name>
<dbReference type="GeneID" id="113401893"/>
<sequence length="603" mass="67292">MFLSLLTQLFGSASYSISPSGQYAGSQLFDSNMGPRRHKHIEEYDFIIVGGGSAGCVLANRLSEIRKWRILLLEAGPEEPDITMVPSFALVLQRSNIDWNYRIQPENMTCKEAPGHSCSWPRGRTMGGSSAINYMVYMRGNQLDYDEWAEMGNPGWSYNEVLPYFRKSENNRNIEGNDTVYHGVGGPLNVERYPYTDANTRIIIEAFQERGLPLKDLTLPDNLGVNLVQSTSLNGRRFSANTAFIRPVRNVRSNLDIIVNAYVTKVIIDPISKIAQGVTYFKNGVYVNVYAKREVIISGGSINSPKLLMLSGIGPKQHLQSNNIPVLADLKVGENLQEHPTTDGLSIAFSNKTTPTFNSSQVLNEISNYRKQNIFNGGPLSTTSAVNAIAFIKTKYASVNAPDIQFHFDGRNIEEFYADTQTYIQTSIFPLSFNNGVSIRPILLSPKSRGYILLNQTDPVFGQPLIYSGFFTVKEDLDTLIEGVRFSVTLEQTEAFKRNGASIVKTQLKGCEEYAWGSYDYFACLFTHYTGILFHPAGTCKMGPSWDNDAVVDSRLRVYGIKHLRVVDASIMPKVVRGNTNAPVIMIGEKASDMIKEDWMTNV</sequence>
<dbReference type="InterPro" id="IPR012132">
    <property type="entry name" value="GMC_OxRdtase"/>
</dbReference>
<dbReference type="Pfam" id="PF05199">
    <property type="entry name" value="GMC_oxred_C"/>
    <property type="match status" value="1"/>
</dbReference>
<dbReference type="Proteomes" id="UP001652626">
    <property type="component" value="Chromosome 23"/>
</dbReference>
<dbReference type="RefSeq" id="XP_064074655.1">
    <property type="nucleotide sequence ID" value="XM_064218585.1"/>
</dbReference>
<evidence type="ECO:0000256" key="1">
    <source>
        <dbReference type="ARBA" id="ARBA00010790"/>
    </source>
</evidence>
<dbReference type="SUPFAM" id="SSF51905">
    <property type="entry name" value="FAD/NAD(P)-binding domain"/>
    <property type="match status" value="1"/>
</dbReference>
<evidence type="ECO:0000313" key="4">
    <source>
        <dbReference type="RefSeq" id="XP_064074655.1"/>
    </source>
</evidence>
<comment type="similarity">
    <text evidence="1">Belongs to the GMC oxidoreductase family.</text>
</comment>
<dbReference type="SUPFAM" id="SSF54373">
    <property type="entry name" value="FAD-linked reductases, C-terminal domain"/>
    <property type="match status" value="1"/>
</dbReference>
<accession>A0ABM4ATN9</accession>
<dbReference type="InterPro" id="IPR036188">
    <property type="entry name" value="FAD/NAD-bd_sf"/>
</dbReference>
<proteinExistence type="inferred from homology"/>
<dbReference type="PANTHER" id="PTHR11552:SF154">
    <property type="entry name" value="FI04917P"/>
    <property type="match status" value="1"/>
</dbReference>
<feature type="domain" description="Glucose-methanol-choline oxidoreductase N-terminal" evidence="2">
    <location>
        <begin position="300"/>
        <end position="314"/>
    </location>
</feature>
<dbReference type="PANTHER" id="PTHR11552">
    <property type="entry name" value="GLUCOSE-METHANOL-CHOLINE GMC OXIDOREDUCTASE"/>
    <property type="match status" value="1"/>
</dbReference>
<protein>
    <submittedName>
        <fullName evidence="4">Glucose dehydrogenase [FAD, quinone]-like</fullName>
    </submittedName>
</protein>
<evidence type="ECO:0000313" key="3">
    <source>
        <dbReference type="Proteomes" id="UP001652626"/>
    </source>
</evidence>
<dbReference type="InterPro" id="IPR007867">
    <property type="entry name" value="GMC_OxRtase_C"/>
</dbReference>
<dbReference type="Pfam" id="PF00732">
    <property type="entry name" value="GMC_oxred_N"/>
    <property type="match status" value="1"/>
</dbReference>
<organism evidence="3 4">
    <name type="scientific">Vanessa tameamea</name>
    <name type="common">Kamehameha butterfly</name>
    <dbReference type="NCBI Taxonomy" id="334116"/>
    <lineage>
        <taxon>Eukaryota</taxon>
        <taxon>Metazoa</taxon>
        <taxon>Ecdysozoa</taxon>
        <taxon>Arthropoda</taxon>
        <taxon>Hexapoda</taxon>
        <taxon>Insecta</taxon>
        <taxon>Pterygota</taxon>
        <taxon>Neoptera</taxon>
        <taxon>Endopterygota</taxon>
        <taxon>Lepidoptera</taxon>
        <taxon>Glossata</taxon>
        <taxon>Ditrysia</taxon>
        <taxon>Papilionoidea</taxon>
        <taxon>Nymphalidae</taxon>
        <taxon>Nymphalinae</taxon>
        <taxon>Vanessa</taxon>
    </lineage>
</organism>